<evidence type="ECO:0000313" key="6">
    <source>
        <dbReference type="Proteomes" id="UP001281761"/>
    </source>
</evidence>
<keyword evidence="3" id="KW-0539">Nucleus</keyword>
<keyword evidence="2" id="KW-0238">DNA-binding</keyword>
<dbReference type="Proteomes" id="UP001281761">
    <property type="component" value="Unassembled WGS sequence"/>
</dbReference>
<proteinExistence type="predicted"/>
<dbReference type="CDD" id="cd04478">
    <property type="entry name" value="RPA2_DBD_D"/>
    <property type="match status" value="1"/>
</dbReference>
<dbReference type="SUPFAM" id="SSF50249">
    <property type="entry name" value="Nucleic acid-binding proteins"/>
    <property type="match status" value="1"/>
</dbReference>
<evidence type="ECO:0000256" key="3">
    <source>
        <dbReference type="ARBA" id="ARBA00023242"/>
    </source>
</evidence>
<comment type="subcellular location">
    <subcellularLocation>
        <location evidence="1">Nucleus</location>
    </subcellularLocation>
</comment>
<dbReference type="InterPro" id="IPR012340">
    <property type="entry name" value="NA-bd_OB-fold"/>
</dbReference>
<keyword evidence="6" id="KW-1185">Reference proteome</keyword>
<gene>
    <name evidence="5" type="ORF">BLNAU_8769</name>
</gene>
<feature type="region of interest" description="Disordered" evidence="4">
    <location>
        <begin position="168"/>
        <end position="187"/>
    </location>
</feature>
<organism evidence="5 6">
    <name type="scientific">Blattamonas nauphoetae</name>
    <dbReference type="NCBI Taxonomy" id="2049346"/>
    <lineage>
        <taxon>Eukaryota</taxon>
        <taxon>Metamonada</taxon>
        <taxon>Preaxostyla</taxon>
        <taxon>Oxymonadida</taxon>
        <taxon>Blattamonas</taxon>
    </lineage>
</organism>
<sequence length="187" mass="20291">MGSILDTTMAYPSSPSRTGGAYSGEGEGDEGARRLASSVSTFVPMSVKLVHSTSKEYVGQPFAINGVELNTVELIGLLLETTVSGNQILYKLDDGTSCIDVRQYITATGEEQRVNTVQTGTYARVVGNIKQQGESREINAFQVTKIEDFNQITYHILATINAHIQRTGPISQASRSDNTSSFTRMTE</sequence>
<comment type="caution">
    <text evidence="5">The sequence shown here is derived from an EMBL/GenBank/DDBJ whole genome shotgun (WGS) entry which is preliminary data.</text>
</comment>
<dbReference type="PANTHER" id="PTHR13989">
    <property type="entry name" value="REPLICATION PROTEIN A-RELATED"/>
    <property type="match status" value="1"/>
</dbReference>
<dbReference type="EMBL" id="JARBJD010000058">
    <property type="protein sequence ID" value="KAK2956205.1"/>
    <property type="molecule type" value="Genomic_DNA"/>
</dbReference>
<dbReference type="Gene3D" id="2.40.50.140">
    <property type="entry name" value="Nucleic acid-binding proteins"/>
    <property type="match status" value="1"/>
</dbReference>
<dbReference type="PANTHER" id="PTHR13989:SF16">
    <property type="entry name" value="REPLICATION PROTEIN A2"/>
    <property type="match status" value="1"/>
</dbReference>
<feature type="region of interest" description="Disordered" evidence="4">
    <location>
        <begin position="1"/>
        <end position="31"/>
    </location>
</feature>
<evidence type="ECO:0000256" key="1">
    <source>
        <dbReference type="ARBA" id="ARBA00004123"/>
    </source>
</evidence>
<evidence type="ECO:0000313" key="5">
    <source>
        <dbReference type="EMBL" id="KAK2956205.1"/>
    </source>
</evidence>
<evidence type="ECO:0000256" key="2">
    <source>
        <dbReference type="ARBA" id="ARBA00023125"/>
    </source>
</evidence>
<dbReference type="InterPro" id="IPR040260">
    <property type="entry name" value="RFA2-like"/>
</dbReference>
<name>A0ABQ9XXI9_9EUKA</name>
<protein>
    <submittedName>
        <fullName evidence="5">Replication factor A2</fullName>
    </submittedName>
</protein>
<reference evidence="5 6" key="1">
    <citation type="journal article" date="2022" name="bioRxiv">
        <title>Genomics of Preaxostyla Flagellates Illuminates Evolutionary Transitions and the Path Towards Mitochondrial Loss.</title>
        <authorList>
            <person name="Novak L.V.F."/>
            <person name="Treitli S.C."/>
            <person name="Pyrih J."/>
            <person name="Halakuc P."/>
            <person name="Pipaliya S.V."/>
            <person name="Vacek V."/>
            <person name="Brzon O."/>
            <person name="Soukal P."/>
            <person name="Eme L."/>
            <person name="Dacks J.B."/>
            <person name="Karnkowska A."/>
            <person name="Elias M."/>
            <person name="Hampl V."/>
        </authorList>
    </citation>
    <scope>NUCLEOTIDE SEQUENCE [LARGE SCALE GENOMIC DNA]</scope>
    <source>
        <strain evidence="5">NAU3</strain>
        <tissue evidence="5">Gut</tissue>
    </source>
</reference>
<accession>A0ABQ9XXI9</accession>
<evidence type="ECO:0000256" key="4">
    <source>
        <dbReference type="SAM" id="MobiDB-lite"/>
    </source>
</evidence>